<evidence type="ECO:0000313" key="3">
    <source>
        <dbReference type="Proteomes" id="UP001187471"/>
    </source>
</evidence>
<dbReference type="PANTHER" id="PTHR34676:SF8">
    <property type="entry name" value="TRANSMEMBRANE PROTEIN"/>
    <property type="match status" value="1"/>
</dbReference>
<organism evidence="2 3">
    <name type="scientific">Escallonia rubra</name>
    <dbReference type="NCBI Taxonomy" id="112253"/>
    <lineage>
        <taxon>Eukaryota</taxon>
        <taxon>Viridiplantae</taxon>
        <taxon>Streptophyta</taxon>
        <taxon>Embryophyta</taxon>
        <taxon>Tracheophyta</taxon>
        <taxon>Spermatophyta</taxon>
        <taxon>Magnoliopsida</taxon>
        <taxon>eudicotyledons</taxon>
        <taxon>Gunneridae</taxon>
        <taxon>Pentapetalae</taxon>
        <taxon>asterids</taxon>
        <taxon>campanulids</taxon>
        <taxon>Escalloniales</taxon>
        <taxon>Escalloniaceae</taxon>
        <taxon>Escallonia</taxon>
    </lineage>
</organism>
<protein>
    <recommendedName>
        <fullName evidence="4">Gag-pol polyprotein</fullName>
    </recommendedName>
</protein>
<comment type="caution">
    <text evidence="2">The sequence shown here is derived from an EMBL/GenBank/DDBJ whole genome shotgun (WGS) entry which is preliminary data.</text>
</comment>
<evidence type="ECO:0008006" key="4">
    <source>
        <dbReference type="Google" id="ProtNLM"/>
    </source>
</evidence>
<name>A0AA88RA79_9ASTE</name>
<dbReference type="PANTHER" id="PTHR34676">
    <property type="entry name" value="DUF4219 DOMAIN-CONTAINING PROTEIN-RELATED"/>
    <property type="match status" value="1"/>
</dbReference>
<proteinExistence type="predicted"/>
<accession>A0AA88RA79</accession>
<feature type="region of interest" description="Disordered" evidence="1">
    <location>
        <begin position="187"/>
        <end position="207"/>
    </location>
</feature>
<dbReference type="Proteomes" id="UP001187471">
    <property type="component" value="Unassembled WGS sequence"/>
</dbReference>
<gene>
    <name evidence="2" type="ORF">RJ640_000103</name>
</gene>
<reference evidence="2" key="1">
    <citation type="submission" date="2022-12" db="EMBL/GenBank/DDBJ databases">
        <title>Draft genome assemblies for two species of Escallonia (Escalloniales).</title>
        <authorList>
            <person name="Chanderbali A."/>
            <person name="Dervinis C."/>
            <person name="Anghel I."/>
            <person name="Soltis D."/>
            <person name="Soltis P."/>
            <person name="Zapata F."/>
        </authorList>
    </citation>
    <scope>NUCLEOTIDE SEQUENCE</scope>
    <source>
        <strain evidence="2">UCBG92.1500</strain>
        <tissue evidence="2">Leaf</tissue>
    </source>
</reference>
<dbReference type="Pfam" id="PF14223">
    <property type="entry name" value="Retrotran_gag_2"/>
    <property type="match status" value="1"/>
</dbReference>
<sequence length="253" mass="29206">MDDKAKNIIICGLDINEYNRVSACETTREIWRLLEVTHKGTNQVRETKINMLVQPYEAFTLKENESVNEMYSRFTLIVNKLKLLGKVYPKNEMVRKVLRSFPKRWEVKVTVIQEARDLNVLKLEELLGSLMTHEITIMIHDVKETTLKKKSLALKAEASHEAEESSGDSDNDIALITRKFKKFLANRRDGKMRRSSSAQSQQRNINDWSSRENSNVCYECGKFGSIVCSSRISQRVATAERRKKRSSSPEKLC</sequence>
<dbReference type="AlphaFoldDB" id="A0AA88RA79"/>
<dbReference type="EMBL" id="JAVXUO010002226">
    <property type="protein sequence ID" value="KAK2975176.1"/>
    <property type="molecule type" value="Genomic_DNA"/>
</dbReference>
<evidence type="ECO:0000313" key="2">
    <source>
        <dbReference type="EMBL" id="KAK2975176.1"/>
    </source>
</evidence>
<keyword evidence="3" id="KW-1185">Reference proteome</keyword>
<evidence type="ECO:0000256" key="1">
    <source>
        <dbReference type="SAM" id="MobiDB-lite"/>
    </source>
</evidence>